<evidence type="ECO:0000256" key="1">
    <source>
        <dbReference type="SAM" id="Phobius"/>
    </source>
</evidence>
<keyword evidence="1" id="KW-0812">Transmembrane</keyword>
<gene>
    <name evidence="2" type="ORF">A5810_001787</name>
</gene>
<protein>
    <submittedName>
        <fullName evidence="2">Uncharacterized protein</fullName>
    </submittedName>
</protein>
<name>A0A242BEX4_ENTFC</name>
<organism evidence="2 3">
    <name type="scientific">Enterococcus faecium</name>
    <name type="common">Streptococcus faecium</name>
    <dbReference type="NCBI Taxonomy" id="1352"/>
    <lineage>
        <taxon>Bacteria</taxon>
        <taxon>Bacillati</taxon>
        <taxon>Bacillota</taxon>
        <taxon>Bacilli</taxon>
        <taxon>Lactobacillales</taxon>
        <taxon>Enterococcaceae</taxon>
        <taxon>Enterococcus</taxon>
    </lineage>
</organism>
<reference evidence="2 3" key="1">
    <citation type="submission" date="2017-05" db="EMBL/GenBank/DDBJ databases">
        <title>The Genome Sequence of Enterococcus faecium 7H8_DIV0219.</title>
        <authorList>
            <consortium name="The Broad Institute Genomics Platform"/>
            <consortium name="The Broad Institute Genomic Center for Infectious Diseases"/>
            <person name="Earl A."/>
            <person name="Manson A."/>
            <person name="Schwartman J."/>
            <person name="Gilmore M."/>
            <person name="Abouelleil A."/>
            <person name="Cao P."/>
            <person name="Chapman S."/>
            <person name="Cusick C."/>
            <person name="Shea T."/>
            <person name="Young S."/>
            <person name="Neafsey D."/>
            <person name="Nusbaum C."/>
            <person name="Birren B."/>
        </authorList>
    </citation>
    <scope>NUCLEOTIDE SEQUENCE [LARGE SCALE GENOMIC DNA]</scope>
    <source>
        <strain evidence="2 3">7H8_DIV0219</strain>
    </source>
</reference>
<keyword evidence="1" id="KW-0472">Membrane</keyword>
<feature type="transmembrane region" description="Helical" evidence="1">
    <location>
        <begin position="55"/>
        <end position="79"/>
    </location>
</feature>
<dbReference type="EMBL" id="NGKW01000003">
    <property type="protein sequence ID" value="OTN93908.1"/>
    <property type="molecule type" value="Genomic_DNA"/>
</dbReference>
<evidence type="ECO:0000313" key="2">
    <source>
        <dbReference type="EMBL" id="OTN93908.1"/>
    </source>
</evidence>
<comment type="caution">
    <text evidence="2">The sequence shown here is derived from an EMBL/GenBank/DDBJ whole genome shotgun (WGS) entry which is preliminary data.</text>
</comment>
<proteinExistence type="predicted"/>
<accession>A0A242BEX4</accession>
<dbReference type="Proteomes" id="UP000194885">
    <property type="component" value="Unassembled WGS sequence"/>
</dbReference>
<keyword evidence="1" id="KW-1133">Transmembrane helix</keyword>
<feature type="transmembrane region" description="Helical" evidence="1">
    <location>
        <begin position="91"/>
        <end position="109"/>
    </location>
</feature>
<dbReference type="AlphaFoldDB" id="A0A242BEX4"/>
<evidence type="ECO:0000313" key="3">
    <source>
        <dbReference type="Proteomes" id="UP000194885"/>
    </source>
</evidence>
<sequence length="118" mass="13074">MFSETFQNFLNLEITVREQGENLAILKLGIKNKNQLVREIVIIMDSRLLEQVFTLVSRFTLVGGGLWLIWGTIILAGALKDKNGPQLQQGIWQIVGGGLILVAAGWFATSFDMSSLLP</sequence>